<name>A0A917UUG6_9PSED</name>
<dbReference type="Gene3D" id="3.20.20.80">
    <property type="entry name" value="Glycosidases"/>
    <property type="match status" value="1"/>
</dbReference>
<evidence type="ECO:0000256" key="12">
    <source>
        <dbReference type="ARBA" id="ARBA00034013"/>
    </source>
</evidence>
<dbReference type="RefSeq" id="WP_188982088.1">
    <property type="nucleotide sequence ID" value="NZ_BMPO01000002.1"/>
</dbReference>
<dbReference type="InterPro" id="IPR006047">
    <property type="entry name" value="GH13_cat_dom"/>
</dbReference>
<dbReference type="AlphaFoldDB" id="A0A917UUG6"/>
<keyword evidence="6" id="KW-0963">Cytoplasm</keyword>
<dbReference type="InterPro" id="IPR022567">
    <property type="entry name" value="DUF3459"/>
</dbReference>
<dbReference type="PANTHER" id="PTHR43651">
    <property type="entry name" value="1,4-ALPHA-GLUCAN-BRANCHING ENZYME"/>
    <property type="match status" value="1"/>
</dbReference>
<dbReference type="PIRSF" id="PIRSF006337">
    <property type="entry name" value="Trehalose_TreZ"/>
    <property type="match status" value="1"/>
</dbReference>
<dbReference type="InterPro" id="IPR012768">
    <property type="entry name" value="Trehalose_TreZ"/>
</dbReference>
<reference evidence="18" key="1">
    <citation type="journal article" date="2014" name="Int. J. Syst. Evol. Microbiol.">
        <title>Complete genome sequence of Corynebacterium casei LMG S-19264T (=DSM 44701T), isolated from a smear-ripened cheese.</title>
        <authorList>
            <consortium name="US DOE Joint Genome Institute (JGI-PGF)"/>
            <person name="Walter F."/>
            <person name="Albersmeier A."/>
            <person name="Kalinowski J."/>
            <person name="Ruckert C."/>
        </authorList>
    </citation>
    <scope>NUCLEOTIDE SEQUENCE</scope>
    <source>
        <strain evidence="18">JCM 30078</strain>
    </source>
</reference>
<evidence type="ECO:0000256" key="5">
    <source>
        <dbReference type="ARBA" id="ARBA00015938"/>
    </source>
</evidence>
<gene>
    <name evidence="18" type="ORF">GCM10009304_10430</name>
</gene>
<sequence>MVSTKELSSRFGAVPLDTKTTRFSLWAPSASHVEVHLEDGRGFTLDALEEGWYSADVECPVGTAYQFVADGNAPVPDPASRFQRDDVHGVSIVTDLAAYPWTQAGWKGRPWHETVLYELHVGLLGGYAGVEAQLPRLVELGVTAIELMPLNQFTGDRNWGYDGVLPFAPAYAYGTPDQLQHLIDRAHELGLMVFLDVVYNHFGPDGNYLGQYASDFFREDIPTPWGQAIDFRKPQVCEFFIENALMWLRDYRFDGLRLDAVHAISEKRFLTDLSDRVRRELPDRQIHLVLENEHNNACLLETHFEAQWNDDGHNVLHHLLTGEREAYYADYCDEPTKKLAAVLGEGFIYQGQKNRHGKTRGEPSAHLSPLSFVLFLQNHDQTGNRALGDRLVTLAEPEALRAATALLLLSPMVPLLFMGEEWGSRQPFLFFTDFHDELADAVREGRRNEFAEFESFNDPEARERIPDPNAVETFERSRPDFAAIESGEHAEWYALYRTLLALRAQAIVPHLPQSRALGAQIYGEGAVMARWAMGAERVLRVDLNLSAAAVQIAPVAGELLFATRTSVSEAARSGTLEAHSALFTWEAAHE</sequence>
<evidence type="ECO:0000313" key="18">
    <source>
        <dbReference type="EMBL" id="GGJ86265.1"/>
    </source>
</evidence>
<comment type="similarity">
    <text evidence="3 14">Belongs to the glycosyl hydrolase 13 family.</text>
</comment>
<keyword evidence="9 14" id="KW-0326">Glycosidase</keyword>
<dbReference type="Proteomes" id="UP000635983">
    <property type="component" value="Unassembled WGS sequence"/>
</dbReference>
<feature type="active site" description="Nucleophile" evidence="15">
    <location>
        <position position="259"/>
    </location>
</feature>
<proteinExistence type="inferred from homology"/>
<evidence type="ECO:0000256" key="16">
    <source>
        <dbReference type="PIRSR" id="PIRSR006337-3"/>
    </source>
</evidence>
<dbReference type="InterPro" id="IPR013783">
    <property type="entry name" value="Ig-like_fold"/>
</dbReference>
<dbReference type="EC" id="3.2.1.141" evidence="4 13"/>
<keyword evidence="8" id="KW-0119">Carbohydrate metabolism</keyword>
<dbReference type="GO" id="GO:0005992">
    <property type="term" value="P:trehalose biosynthetic process"/>
    <property type="evidence" value="ECO:0007669"/>
    <property type="project" value="UniProtKB-UniRule"/>
</dbReference>
<dbReference type="Pfam" id="PF00128">
    <property type="entry name" value="Alpha-amylase"/>
    <property type="match status" value="1"/>
</dbReference>
<feature type="domain" description="Glycosyl hydrolase family 13 catalytic" evidence="17">
    <location>
        <begin position="114"/>
        <end position="503"/>
    </location>
</feature>
<dbReference type="SUPFAM" id="SSF81296">
    <property type="entry name" value="E set domains"/>
    <property type="match status" value="1"/>
</dbReference>
<dbReference type="Pfam" id="PF11941">
    <property type="entry name" value="DUF3459"/>
    <property type="match status" value="1"/>
</dbReference>
<comment type="pathway">
    <text evidence="2 14">Glycan biosynthesis; trehalose biosynthesis.</text>
</comment>
<evidence type="ECO:0000256" key="3">
    <source>
        <dbReference type="ARBA" id="ARBA00008061"/>
    </source>
</evidence>
<evidence type="ECO:0000256" key="13">
    <source>
        <dbReference type="NCBIfam" id="TIGR02402"/>
    </source>
</evidence>
<dbReference type="CDD" id="cd02853">
    <property type="entry name" value="E_set_MTHase_like_N"/>
    <property type="match status" value="1"/>
</dbReference>
<keyword evidence="7 14" id="KW-0378">Hydrolase</keyword>
<comment type="caution">
    <text evidence="18">The sequence shown here is derived from an EMBL/GenBank/DDBJ whole genome shotgun (WGS) entry which is preliminary data.</text>
</comment>
<evidence type="ECO:0000256" key="2">
    <source>
        <dbReference type="ARBA" id="ARBA00005199"/>
    </source>
</evidence>
<protein>
    <recommendedName>
        <fullName evidence="5 13">Malto-oligosyltrehalose trehalohydrolase</fullName>
        <shortName evidence="14">MTHase</shortName>
        <ecNumber evidence="4 13">3.2.1.141</ecNumber>
    </recommendedName>
    <alternativeName>
        <fullName evidence="11 14">4-alpha-D-((1-&gt;4)-alpha-D-glucano)trehalose trehalohydrolase</fullName>
    </alternativeName>
    <alternativeName>
        <fullName evidence="10 14">Maltooligosyl trehalose trehalohydrolase</fullName>
    </alternativeName>
</protein>
<dbReference type="InterPro" id="IPR004193">
    <property type="entry name" value="Glyco_hydro_13_N"/>
</dbReference>
<evidence type="ECO:0000259" key="17">
    <source>
        <dbReference type="SMART" id="SM00642"/>
    </source>
</evidence>
<dbReference type="NCBIfam" id="TIGR02402">
    <property type="entry name" value="trehalose_TreZ"/>
    <property type="match status" value="1"/>
</dbReference>
<dbReference type="PANTHER" id="PTHR43651:SF11">
    <property type="entry name" value="MALTO-OLIGOSYLTREHALOSE TREHALOHYDROLASE"/>
    <property type="match status" value="1"/>
</dbReference>
<evidence type="ECO:0000256" key="7">
    <source>
        <dbReference type="ARBA" id="ARBA00022801"/>
    </source>
</evidence>
<comment type="catalytic activity">
    <reaction evidence="12 14">
        <text>hydrolysis of (1-&gt;4)-alpha-D-glucosidic linkage in 4-alpha-D-[(1-&gt;4)-alpha-D-glucanosyl]n trehalose to yield trehalose and (1-&gt;4)-alpha-D-glucan.</text>
        <dbReference type="EC" id="3.2.1.141"/>
    </reaction>
</comment>
<evidence type="ECO:0000313" key="19">
    <source>
        <dbReference type="Proteomes" id="UP000635983"/>
    </source>
</evidence>
<evidence type="ECO:0000256" key="6">
    <source>
        <dbReference type="ARBA" id="ARBA00022490"/>
    </source>
</evidence>
<organism evidence="18 19">
    <name type="scientific">Pseudomonas matsuisoli</name>
    <dbReference type="NCBI Taxonomy" id="1515666"/>
    <lineage>
        <taxon>Bacteria</taxon>
        <taxon>Pseudomonadati</taxon>
        <taxon>Pseudomonadota</taxon>
        <taxon>Gammaproteobacteria</taxon>
        <taxon>Pseudomonadales</taxon>
        <taxon>Pseudomonadaceae</taxon>
        <taxon>Pseudomonas</taxon>
    </lineage>
</organism>
<comment type="subcellular location">
    <subcellularLocation>
        <location evidence="1 15">Cytoplasm</location>
    </subcellularLocation>
</comment>
<dbReference type="InterPro" id="IPR017853">
    <property type="entry name" value="GH"/>
</dbReference>
<dbReference type="EMBL" id="BMPO01000002">
    <property type="protein sequence ID" value="GGJ86265.1"/>
    <property type="molecule type" value="Genomic_DNA"/>
</dbReference>
<evidence type="ECO:0000256" key="15">
    <source>
        <dbReference type="PIRSR" id="PIRSR006337-1"/>
    </source>
</evidence>
<evidence type="ECO:0000256" key="11">
    <source>
        <dbReference type="ARBA" id="ARBA00033284"/>
    </source>
</evidence>
<dbReference type="Gene3D" id="2.60.40.10">
    <property type="entry name" value="Immunoglobulins"/>
    <property type="match status" value="1"/>
</dbReference>
<accession>A0A917UUG6</accession>
<evidence type="ECO:0000256" key="9">
    <source>
        <dbReference type="ARBA" id="ARBA00023295"/>
    </source>
</evidence>
<dbReference type="SMART" id="SM00642">
    <property type="entry name" value="Aamy"/>
    <property type="match status" value="1"/>
</dbReference>
<feature type="active site" description="Proton donor" evidence="15">
    <location>
        <position position="291"/>
    </location>
</feature>
<dbReference type="CDD" id="cd11325">
    <property type="entry name" value="AmyAc_GTHase"/>
    <property type="match status" value="1"/>
</dbReference>
<keyword evidence="19" id="KW-1185">Reference proteome</keyword>
<evidence type="ECO:0000256" key="14">
    <source>
        <dbReference type="PIRNR" id="PIRNR006337"/>
    </source>
</evidence>
<dbReference type="Pfam" id="PF02922">
    <property type="entry name" value="CBM_48"/>
    <property type="match status" value="1"/>
</dbReference>
<dbReference type="GO" id="GO:0005737">
    <property type="term" value="C:cytoplasm"/>
    <property type="evidence" value="ECO:0007669"/>
    <property type="project" value="UniProtKB-SubCell"/>
</dbReference>
<evidence type="ECO:0000256" key="1">
    <source>
        <dbReference type="ARBA" id="ARBA00004496"/>
    </source>
</evidence>
<dbReference type="GO" id="GO:0033942">
    <property type="term" value="F:4-alpha-D-(1-&gt;4)-alpha-D-glucanotrehalose trehalohydrolase activity"/>
    <property type="evidence" value="ECO:0007669"/>
    <property type="project" value="UniProtKB-EC"/>
</dbReference>
<evidence type="ECO:0000256" key="10">
    <source>
        <dbReference type="ARBA" id="ARBA00032057"/>
    </source>
</evidence>
<feature type="site" description="Transition state stabilizer" evidence="16">
    <location>
        <position position="380"/>
    </location>
</feature>
<dbReference type="InterPro" id="IPR014756">
    <property type="entry name" value="Ig_E-set"/>
</dbReference>
<evidence type="ECO:0000256" key="4">
    <source>
        <dbReference type="ARBA" id="ARBA00012268"/>
    </source>
</evidence>
<reference evidence="18" key="2">
    <citation type="submission" date="2020-09" db="EMBL/GenBank/DDBJ databases">
        <authorList>
            <person name="Sun Q."/>
            <person name="Ohkuma M."/>
        </authorList>
    </citation>
    <scope>NUCLEOTIDE SEQUENCE</scope>
    <source>
        <strain evidence="18">JCM 30078</strain>
    </source>
</reference>
<dbReference type="InterPro" id="IPR044901">
    <property type="entry name" value="Trehalose_TreZ_E-set_sf"/>
</dbReference>
<evidence type="ECO:0000256" key="8">
    <source>
        <dbReference type="ARBA" id="ARBA00023277"/>
    </source>
</evidence>
<dbReference type="SUPFAM" id="SSF51445">
    <property type="entry name" value="(Trans)glycosidases"/>
    <property type="match status" value="1"/>
</dbReference>
<dbReference type="Gene3D" id="1.10.10.760">
    <property type="entry name" value="E-set domains of sugar-utilizing enzymes"/>
    <property type="match status" value="1"/>
</dbReference>